<gene>
    <name evidence="2" type="ORF">A2T98_16080</name>
</gene>
<feature type="compositionally biased region" description="Polar residues" evidence="1">
    <location>
        <begin position="1"/>
        <end position="12"/>
    </location>
</feature>
<protein>
    <recommendedName>
        <fullName evidence="4">Bacteriocin</fullName>
    </recommendedName>
</protein>
<dbReference type="AlphaFoldDB" id="A0A161XJS9"/>
<accession>A0A161XJS9</accession>
<evidence type="ECO:0000313" key="3">
    <source>
        <dbReference type="Proteomes" id="UP000076555"/>
    </source>
</evidence>
<dbReference type="OrthoDB" id="495593at2"/>
<evidence type="ECO:0000313" key="2">
    <source>
        <dbReference type="EMBL" id="KZL48804.1"/>
    </source>
</evidence>
<proteinExistence type="predicted"/>
<reference evidence="2 3" key="1">
    <citation type="submission" date="2016-04" db="EMBL/GenBank/DDBJ databases">
        <title>Draft Genome Assembly of the Bloom-forming Cyanobacterium Nodularia spumigena Strain CENA596 in Shrimp Production Ponds.</title>
        <authorList>
            <person name="Popin R.V."/>
            <person name="Rigonato J."/>
            <person name="Abreu V.A."/>
            <person name="Andreote A.P."/>
            <person name="Silveira S.B."/>
            <person name="Odebrecht C."/>
            <person name="Fiore M.F."/>
        </authorList>
    </citation>
    <scope>NUCLEOTIDE SEQUENCE [LARGE SCALE GENOMIC DNA]</scope>
    <source>
        <strain evidence="2 3">CENA596</strain>
    </source>
</reference>
<dbReference type="Proteomes" id="UP000076555">
    <property type="component" value="Unassembled WGS sequence"/>
</dbReference>
<organism evidence="2 3">
    <name type="scientific">Nodularia spumigena CENA596</name>
    <dbReference type="NCBI Taxonomy" id="1819295"/>
    <lineage>
        <taxon>Bacteria</taxon>
        <taxon>Bacillati</taxon>
        <taxon>Cyanobacteriota</taxon>
        <taxon>Cyanophyceae</taxon>
        <taxon>Nostocales</taxon>
        <taxon>Nodulariaceae</taxon>
        <taxon>Nodularia</taxon>
    </lineage>
</organism>
<dbReference type="EMBL" id="LWAJ01000219">
    <property type="protein sequence ID" value="KZL48804.1"/>
    <property type="molecule type" value="Genomic_DNA"/>
</dbReference>
<evidence type="ECO:0000256" key="1">
    <source>
        <dbReference type="SAM" id="MobiDB-lite"/>
    </source>
</evidence>
<feature type="region of interest" description="Disordered" evidence="1">
    <location>
        <begin position="1"/>
        <end position="30"/>
    </location>
</feature>
<sequence>MSENNTSNNSFLFRSLSEEEQESLAGGQEEGILGTSNFFFQKTDIETEANNNLNLAEDESGSQSTKYTFSQITMASSTTFRLPSFSANRNSVNNFIAKIISGLTS</sequence>
<dbReference type="GeneID" id="78016698"/>
<comment type="caution">
    <text evidence="2">The sequence shown here is derived from an EMBL/GenBank/DDBJ whole genome shotgun (WGS) entry which is preliminary data.</text>
</comment>
<name>A0A161XJS9_NODSP</name>
<dbReference type="RefSeq" id="WP_006198419.1">
    <property type="nucleotide sequence ID" value="NZ_CAWMRI010000219.1"/>
</dbReference>
<evidence type="ECO:0008006" key="4">
    <source>
        <dbReference type="Google" id="ProtNLM"/>
    </source>
</evidence>